<dbReference type="EnsemblMetazoa" id="G24562.1">
    <property type="protein sequence ID" value="G24562.1:cds"/>
    <property type="gene ID" value="G24562"/>
</dbReference>
<evidence type="ECO:0000256" key="2">
    <source>
        <dbReference type="SAM" id="SignalP"/>
    </source>
</evidence>
<dbReference type="Proteomes" id="UP000005408">
    <property type="component" value="Unassembled WGS sequence"/>
</dbReference>
<protein>
    <submittedName>
        <fullName evidence="3">Uncharacterized protein</fullName>
    </submittedName>
</protein>
<feature type="coiled-coil region" evidence="1">
    <location>
        <begin position="66"/>
        <end position="139"/>
    </location>
</feature>
<keyword evidence="2" id="KW-0732">Signal</keyword>
<feature type="chain" id="PRO_5036474146" evidence="2">
    <location>
        <begin position="17"/>
        <end position="526"/>
    </location>
</feature>
<reference evidence="3" key="1">
    <citation type="submission" date="2022-08" db="UniProtKB">
        <authorList>
            <consortium name="EnsemblMetazoa"/>
        </authorList>
    </citation>
    <scope>IDENTIFICATION</scope>
    <source>
        <strain evidence="3">05x7-T-G4-1.051#20</strain>
    </source>
</reference>
<name>A0A8W8KMR7_MAGGI</name>
<dbReference type="AlphaFoldDB" id="A0A8W8KMR7"/>
<proteinExistence type="predicted"/>
<keyword evidence="1" id="KW-0175">Coiled coil</keyword>
<evidence type="ECO:0000313" key="3">
    <source>
        <dbReference type="EnsemblMetazoa" id="G24562.1:cds"/>
    </source>
</evidence>
<accession>A0A8W8KMR7</accession>
<keyword evidence="4" id="KW-1185">Reference proteome</keyword>
<sequence>MPIIVWFLTTSVVVRADKSVFNIRLVPYSTSENNEVCGLNDVEQLGDIQKTIKHLQSLSKHCESTHAAFEKRIRKLEETIRQEKRSHIDQLHKDHIKYRTILNQIKTSNARLDSLEQYVASLQSENSKLNAKLVFVKEKCVSQQSKHSTISGMLDSTRKVVTVLNLTVTTLSEGLESNKKDVFSLKSTMKETLGSLGGDVVLLKSQNSSLNEGLVSLNGVMNSLQSQHSALKENFTRQSESTEVRTETLNKNYQKMQSTLSETQTKYEKERVNASEKIAKIKKKLENGEMIFVVLSFAFVFWVAFSKMKSVNLTNPSKERTSVIQSKVIQAEPAKECFHETTSIAHSKKSNISTCMVRKRKSMENSIGVVSFSRSGSDVHKELIESVRTLTKLSKEIHICHSVVTRAEDVCKIPPSKIVFVFVDANKRHIILEDPNQEIGGFRGQTVDAIKEMGCDVFVVYVRDKALDDGSLYHPRLTSIQRHHTLTSLSDTNRVLSLNTTFSEYQRDFLVKELQNTFNCSKTGII</sequence>
<feature type="signal peptide" evidence="2">
    <location>
        <begin position="1"/>
        <end position="16"/>
    </location>
</feature>
<evidence type="ECO:0000256" key="1">
    <source>
        <dbReference type="SAM" id="Coils"/>
    </source>
</evidence>
<dbReference type="Gene3D" id="1.10.287.1490">
    <property type="match status" value="1"/>
</dbReference>
<evidence type="ECO:0000313" key="4">
    <source>
        <dbReference type="Proteomes" id="UP000005408"/>
    </source>
</evidence>
<organism evidence="3 4">
    <name type="scientific">Magallana gigas</name>
    <name type="common">Pacific oyster</name>
    <name type="synonym">Crassostrea gigas</name>
    <dbReference type="NCBI Taxonomy" id="29159"/>
    <lineage>
        <taxon>Eukaryota</taxon>
        <taxon>Metazoa</taxon>
        <taxon>Spiralia</taxon>
        <taxon>Lophotrochozoa</taxon>
        <taxon>Mollusca</taxon>
        <taxon>Bivalvia</taxon>
        <taxon>Autobranchia</taxon>
        <taxon>Pteriomorphia</taxon>
        <taxon>Ostreida</taxon>
        <taxon>Ostreoidea</taxon>
        <taxon>Ostreidae</taxon>
        <taxon>Magallana</taxon>
    </lineage>
</organism>